<protein>
    <submittedName>
        <fullName evidence="2">Uncharacterized protein</fullName>
    </submittedName>
</protein>
<feature type="transmembrane region" description="Helical" evidence="1">
    <location>
        <begin position="21"/>
        <end position="40"/>
    </location>
</feature>
<name>A0A857MIY6_9ACTN</name>
<keyword evidence="1" id="KW-0472">Membrane</keyword>
<dbReference type="AlphaFoldDB" id="A0A857MIY6"/>
<gene>
    <name evidence="2" type="ORF">GII30_22885</name>
</gene>
<evidence type="ECO:0000313" key="2">
    <source>
        <dbReference type="EMBL" id="QHN41625.1"/>
    </source>
</evidence>
<dbReference type="RefSeq" id="WP_396246194.1">
    <property type="nucleotide sequence ID" value="NZ_CP045810.1"/>
</dbReference>
<evidence type="ECO:0000256" key="1">
    <source>
        <dbReference type="SAM" id="Phobius"/>
    </source>
</evidence>
<keyword evidence="1" id="KW-0812">Transmembrane</keyword>
<reference evidence="2" key="1">
    <citation type="journal article" date="2021" name="Nat. Microbiol.">
        <title>Cocultivation of an ultrasmall environmental parasitic bacterium with lytic ability against bacteria associated with wastewater foams.</title>
        <authorList>
            <person name="Batinovic S."/>
            <person name="Rose J.J.A."/>
            <person name="Ratcliffe J."/>
            <person name="Seviour R.J."/>
            <person name="Petrovski S."/>
        </authorList>
    </citation>
    <scope>NUCLEOTIDE SEQUENCE</scope>
    <source>
        <strain evidence="2">CON44</strain>
    </source>
</reference>
<dbReference type="EMBL" id="CP045810">
    <property type="protein sequence ID" value="QHN41625.1"/>
    <property type="molecule type" value="Genomic_DNA"/>
</dbReference>
<keyword evidence="1" id="KW-1133">Transmembrane helix</keyword>
<organism evidence="2">
    <name type="scientific">Gordonia amarae</name>
    <dbReference type="NCBI Taxonomy" id="36821"/>
    <lineage>
        <taxon>Bacteria</taxon>
        <taxon>Bacillati</taxon>
        <taxon>Actinomycetota</taxon>
        <taxon>Actinomycetes</taxon>
        <taxon>Mycobacteriales</taxon>
        <taxon>Gordoniaceae</taxon>
        <taxon>Gordonia</taxon>
    </lineage>
</organism>
<accession>A0A857MIY6</accession>
<proteinExistence type="predicted"/>
<sequence>MPLRWHPHRIQMARRRRSRPALLRWLGGVGRLMAVAAGRLRVGECGRVLGRPAPDDGGCVRIGLAMTGLGRAGLVVWTAPRRLPVLRVELGIGAAGGARPACDAAPARAGMLPGPGCWGLASRWGGASCRHGRRGRRA</sequence>